<dbReference type="Gene3D" id="3.90.230.10">
    <property type="entry name" value="Creatinase/methionine aminopeptidase superfamily"/>
    <property type="match status" value="1"/>
</dbReference>
<dbReference type="InterPro" id="IPR036005">
    <property type="entry name" value="Creatinase/aminopeptidase-like"/>
</dbReference>
<organism evidence="7 8">
    <name type="scientific">Agaricicola taiwanensis</name>
    <dbReference type="NCBI Taxonomy" id="591372"/>
    <lineage>
        <taxon>Bacteria</taxon>
        <taxon>Pseudomonadati</taxon>
        <taxon>Pseudomonadota</taxon>
        <taxon>Alphaproteobacteria</taxon>
        <taxon>Rhodobacterales</taxon>
        <taxon>Paracoccaceae</taxon>
        <taxon>Agaricicola</taxon>
    </lineage>
</organism>
<dbReference type="InterPro" id="IPR032416">
    <property type="entry name" value="Peptidase_M24_C"/>
</dbReference>
<dbReference type="CDD" id="cd01085">
    <property type="entry name" value="APP"/>
    <property type="match status" value="1"/>
</dbReference>
<evidence type="ECO:0000259" key="6">
    <source>
        <dbReference type="Pfam" id="PF16188"/>
    </source>
</evidence>
<dbReference type="InterPro" id="IPR033740">
    <property type="entry name" value="Pept_M24B"/>
</dbReference>
<dbReference type="Gene3D" id="3.40.350.10">
    <property type="entry name" value="Creatinase/prolidase N-terminal domain"/>
    <property type="match status" value="2"/>
</dbReference>
<dbReference type="PANTHER" id="PTHR43763:SF6">
    <property type="entry name" value="XAA-PRO AMINOPEPTIDASE 1"/>
    <property type="match status" value="1"/>
</dbReference>
<dbReference type="EMBL" id="BMCP01000002">
    <property type="protein sequence ID" value="GGE42431.1"/>
    <property type="molecule type" value="Genomic_DNA"/>
</dbReference>
<keyword evidence="3" id="KW-0378">Hydrolase</keyword>
<name>A0A8J2VXP2_9RHOB</name>
<dbReference type="GO" id="GO:0070006">
    <property type="term" value="F:metalloaminopeptidase activity"/>
    <property type="evidence" value="ECO:0007669"/>
    <property type="project" value="InterPro"/>
</dbReference>
<dbReference type="FunFam" id="3.90.230.10:FF:000009">
    <property type="entry name" value="xaa-Pro aminopeptidase 2"/>
    <property type="match status" value="1"/>
</dbReference>
<evidence type="ECO:0000256" key="3">
    <source>
        <dbReference type="ARBA" id="ARBA00022801"/>
    </source>
</evidence>
<dbReference type="Pfam" id="PF00557">
    <property type="entry name" value="Peptidase_M24"/>
    <property type="match status" value="1"/>
</dbReference>
<keyword evidence="7" id="KW-0645">Protease</keyword>
<evidence type="ECO:0000259" key="4">
    <source>
        <dbReference type="Pfam" id="PF00557"/>
    </source>
</evidence>
<keyword evidence="8" id="KW-1185">Reference proteome</keyword>
<dbReference type="Pfam" id="PF16188">
    <property type="entry name" value="Peptidase_M24_C"/>
    <property type="match status" value="1"/>
</dbReference>
<feature type="domain" description="Creatinase N-terminal" evidence="5">
    <location>
        <begin position="23"/>
        <end position="153"/>
    </location>
</feature>
<dbReference type="InterPro" id="IPR050422">
    <property type="entry name" value="X-Pro_aminopeptidase_P"/>
</dbReference>
<evidence type="ECO:0000313" key="7">
    <source>
        <dbReference type="EMBL" id="GGE42431.1"/>
    </source>
</evidence>
<keyword evidence="2" id="KW-0479">Metal-binding</keyword>
<sequence>MAMSASHFQSFDDVTDPSLGAGRLAALRGILKDRGLDGFVVPRADAYQNEYVSQGEERLAWLTGFTGSAGIAVVLADRAALFIDGRYTVQARTQVDGSVFELVDITVTAPCAWLGDVLSAGCRLGYDPWLQTPAEVERFTAVCEKAEAKLVPVIENPVDVLWTDRPKIAPAPIVDHPLEFAGRSTDDKLTLLRSGLAAAKAGVLLLSDPHAVAWLFNIRGGDVSHTPLPLCRALVPLEDRPTLFVAVSRLTAGARAALEKVAAIEEPDAIASALNMLGSHKARVMLDPSNAPAALVSHLQTSGAEIILGPDPVTALKAIKNEGEIRGMRAAHKRDGVALCRFLAWLDRRASSDSVTEIDAAIALETFRADTGLLKDISFPTISAAGPNAALPHYRVTEATNRVIGQGLFLIDSGAQYQDGTTDVTRTIAVGELSDTMRDHFTRVLKGHIAIATARFPKGTTGAHLDAFARRALWDIGTDFDHGTGHGVGSYLSVHEGPQRISKTAHVALLPGMILSNEPGYYREGHYGIRTENLLLVTEITIPDQERPMLGFETLTLAPFDRRAIALDLLTREEWAWIDAYHARVLQEVAPELDTEARAWLTAACAPL</sequence>
<gene>
    <name evidence="7" type="ORF">GCM10007276_19680</name>
</gene>
<comment type="caution">
    <text evidence="7">The sequence shown here is derived from an EMBL/GenBank/DDBJ whole genome shotgun (WGS) entry which is preliminary data.</text>
</comment>
<evidence type="ECO:0000259" key="5">
    <source>
        <dbReference type="Pfam" id="PF01321"/>
    </source>
</evidence>
<dbReference type="GO" id="GO:0046872">
    <property type="term" value="F:metal ion binding"/>
    <property type="evidence" value="ECO:0007669"/>
    <property type="project" value="UniProtKB-KW"/>
</dbReference>
<dbReference type="SUPFAM" id="SSF55920">
    <property type="entry name" value="Creatinase/aminopeptidase"/>
    <property type="match status" value="1"/>
</dbReference>
<dbReference type="InterPro" id="IPR000587">
    <property type="entry name" value="Creatinase_N"/>
</dbReference>
<dbReference type="InterPro" id="IPR000994">
    <property type="entry name" value="Pept_M24"/>
</dbReference>
<evidence type="ECO:0000256" key="2">
    <source>
        <dbReference type="ARBA" id="ARBA00022723"/>
    </source>
</evidence>
<protein>
    <submittedName>
        <fullName evidence="7">Aminopeptidase</fullName>
    </submittedName>
</protein>
<dbReference type="Pfam" id="PF01321">
    <property type="entry name" value="Creatinase_N"/>
    <property type="match status" value="1"/>
</dbReference>
<dbReference type="GO" id="GO:0005737">
    <property type="term" value="C:cytoplasm"/>
    <property type="evidence" value="ECO:0007669"/>
    <property type="project" value="UniProtKB-ARBA"/>
</dbReference>
<dbReference type="Proteomes" id="UP000602745">
    <property type="component" value="Unassembled WGS sequence"/>
</dbReference>
<accession>A0A8J2VXP2</accession>
<reference evidence="7" key="1">
    <citation type="journal article" date="2014" name="Int. J. Syst. Evol. Microbiol.">
        <title>Complete genome sequence of Corynebacterium casei LMG S-19264T (=DSM 44701T), isolated from a smear-ripened cheese.</title>
        <authorList>
            <consortium name="US DOE Joint Genome Institute (JGI-PGF)"/>
            <person name="Walter F."/>
            <person name="Albersmeier A."/>
            <person name="Kalinowski J."/>
            <person name="Ruckert C."/>
        </authorList>
    </citation>
    <scope>NUCLEOTIDE SEQUENCE</scope>
    <source>
        <strain evidence="7">CCM 7684</strain>
    </source>
</reference>
<feature type="domain" description="Peptidase M24" evidence="4">
    <location>
        <begin position="327"/>
        <end position="539"/>
    </location>
</feature>
<dbReference type="SUPFAM" id="SSF53092">
    <property type="entry name" value="Creatinase/prolidase N-terminal domain"/>
    <property type="match status" value="1"/>
</dbReference>
<comment type="similarity">
    <text evidence="1">Belongs to the peptidase M24B family.</text>
</comment>
<feature type="domain" description="Peptidase M24 C-terminal" evidence="6">
    <location>
        <begin position="548"/>
        <end position="608"/>
    </location>
</feature>
<dbReference type="AlphaFoldDB" id="A0A8J2VXP2"/>
<evidence type="ECO:0000313" key="8">
    <source>
        <dbReference type="Proteomes" id="UP000602745"/>
    </source>
</evidence>
<evidence type="ECO:0000256" key="1">
    <source>
        <dbReference type="ARBA" id="ARBA00008766"/>
    </source>
</evidence>
<reference evidence="7" key="2">
    <citation type="submission" date="2020-09" db="EMBL/GenBank/DDBJ databases">
        <authorList>
            <person name="Sun Q."/>
            <person name="Sedlacek I."/>
        </authorList>
    </citation>
    <scope>NUCLEOTIDE SEQUENCE</scope>
    <source>
        <strain evidence="7">CCM 7684</strain>
    </source>
</reference>
<dbReference type="InterPro" id="IPR029149">
    <property type="entry name" value="Creatin/AminoP/Spt16_N"/>
</dbReference>
<proteinExistence type="inferred from homology"/>
<dbReference type="Pfam" id="PF16189">
    <property type="entry name" value="Creatinase_N_2"/>
    <property type="match status" value="1"/>
</dbReference>
<dbReference type="PANTHER" id="PTHR43763">
    <property type="entry name" value="XAA-PRO AMINOPEPTIDASE 1"/>
    <property type="match status" value="1"/>
</dbReference>
<keyword evidence="7" id="KW-0031">Aminopeptidase</keyword>